<feature type="active site" evidence="10">
    <location>
        <position position="108"/>
    </location>
</feature>
<keyword evidence="5 10" id="KW-0862">Zinc</keyword>
<dbReference type="Gene3D" id="2.60.120.200">
    <property type="match status" value="1"/>
</dbReference>
<keyword evidence="2 10" id="KW-0479">Metal-binding</keyword>
<dbReference type="PRINTS" id="PR00020">
    <property type="entry name" value="MAMDOMAIN"/>
</dbReference>
<keyword evidence="7" id="KW-0865">Zymogen</keyword>
<dbReference type="EC" id="3.4.24.-" evidence="11"/>
<evidence type="ECO:0000313" key="15">
    <source>
        <dbReference type="Ensembl" id="ENSVKKP00000017970.1"/>
    </source>
</evidence>
<reference evidence="15" key="2">
    <citation type="submission" date="2025-09" db="UniProtKB">
        <authorList>
            <consortium name="Ensembl"/>
        </authorList>
    </citation>
    <scope>IDENTIFICATION</scope>
</reference>
<keyword evidence="9" id="KW-0325">Glycoprotein</keyword>
<dbReference type="SMART" id="SM00235">
    <property type="entry name" value="ZnMc"/>
    <property type="match status" value="1"/>
</dbReference>
<dbReference type="FunFam" id="3.40.390.10:FF:000015">
    <property type="entry name" value="Meprin A subunit"/>
    <property type="match status" value="1"/>
</dbReference>
<keyword evidence="3" id="KW-0732">Signal</keyword>
<evidence type="ECO:0000256" key="9">
    <source>
        <dbReference type="ARBA" id="ARBA00023180"/>
    </source>
</evidence>
<dbReference type="PROSITE" id="PS00740">
    <property type="entry name" value="MAM_1"/>
    <property type="match status" value="1"/>
</dbReference>
<dbReference type="CDD" id="cd06263">
    <property type="entry name" value="MAM"/>
    <property type="match status" value="1"/>
</dbReference>
<dbReference type="Proteomes" id="UP000694545">
    <property type="component" value="Unplaced"/>
</dbReference>
<dbReference type="Ensembl" id="ENSVKKT00000018425.1">
    <property type="protein sequence ID" value="ENSVKKP00000017970.1"/>
    <property type="gene ID" value="ENSVKKG00000012188.1"/>
</dbReference>
<dbReference type="PROSITE" id="PS50060">
    <property type="entry name" value="MAM_2"/>
    <property type="match status" value="1"/>
</dbReference>
<dbReference type="PROSITE" id="PS50144">
    <property type="entry name" value="MATH"/>
    <property type="match status" value="1"/>
</dbReference>
<evidence type="ECO:0000256" key="6">
    <source>
        <dbReference type="ARBA" id="ARBA00023049"/>
    </source>
</evidence>
<evidence type="ECO:0000259" key="13">
    <source>
        <dbReference type="PROSITE" id="PS50144"/>
    </source>
</evidence>
<feature type="binding site" evidence="10">
    <location>
        <position position="107"/>
    </location>
    <ligand>
        <name>Zn(2+)</name>
        <dbReference type="ChEBI" id="CHEBI:29105"/>
        <note>catalytic</note>
    </ligand>
</feature>
<evidence type="ECO:0000259" key="12">
    <source>
        <dbReference type="PROSITE" id="PS50060"/>
    </source>
</evidence>
<dbReference type="InterPro" id="IPR000998">
    <property type="entry name" value="MAM_dom"/>
</dbReference>
<dbReference type="GO" id="GO:0008270">
    <property type="term" value="F:zinc ion binding"/>
    <property type="evidence" value="ECO:0007669"/>
    <property type="project" value="UniProtKB-UniRule"/>
</dbReference>
<dbReference type="GO" id="GO:0016020">
    <property type="term" value="C:membrane"/>
    <property type="evidence" value="ECO:0007669"/>
    <property type="project" value="InterPro"/>
</dbReference>
<comment type="cofactor">
    <cofactor evidence="10 11">
        <name>Zn(2+)</name>
        <dbReference type="ChEBI" id="CHEBI:29105"/>
    </cofactor>
    <text evidence="10 11">Binds 1 zinc ion per subunit.</text>
</comment>
<evidence type="ECO:0000256" key="7">
    <source>
        <dbReference type="ARBA" id="ARBA00023145"/>
    </source>
</evidence>
<dbReference type="SUPFAM" id="SSF49899">
    <property type="entry name" value="Concanavalin A-like lectins/glucanases"/>
    <property type="match status" value="1"/>
</dbReference>
<feature type="binding site" evidence="10">
    <location>
        <position position="117"/>
    </location>
    <ligand>
        <name>Zn(2+)</name>
        <dbReference type="ChEBI" id="CHEBI:29105"/>
        <note>catalytic</note>
    </ligand>
</feature>
<dbReference type="InterPro" id="IPR008974">
    <property type="entry name" value="TRAF-like"/>
</dbReference>
<dbReference type="GO" id="GO:0006508">
    <property type="term" value="P:proteolysis"/>
    <property type="evidence" value="ECO:0007669"/>
    <property type="project" value="UniProtKB-KW"/>
</dbReference>
<keyword evidence="8" id="KW-1015">Disulfide bond</keyword>
<dbReference type="FunFam" id="2.60.210.10:FF:000009">
    <property type="entry name" value="Meprin A subunit"/>
    <property type="match status" value="1"/>
</dbReference>
<feature type="domain" description="MATH" evidence="13">
    <location>
        <begin position="374"/>
        <end position="535"/>
    </location>
</feature>
<keyword evidence="16" id="KW-1185">Reference proteome</keyword>
<comment type="caution">
    <text evidence="10">Lacks conserved residue(s) required for the propagation of feature annotation.</text>
</comment>
<evidence type="ECO:0000256" key="1">
    <source>
        <dbReference type="ARBA" id="ARBA00022670"/>
    </source>
</evidence>
<evidence type="ECO:0000256" key="2">
    <source>
        <dbReference type="ARBA" id="ARBA00022723"/>
    </source>
</evidence>
<dbReference type="InterPro" id="IPR002083">
    <property type="entry name" value="MATH/TRAF_dom"/>
</dbReference>
<dbReference type="PANTHER" id="PTHR10127">
    <property type="entry name" value="DISCOIDIN, CUB, EGF, LAMININ , AND ZINC METALLOPROTEASE DOMAIN CONTAINING"/>
    <property type="match status" value="1"/>
</dbReference>
<evidence type="ECO:0000256" key="10">
    <source>
        <dbReference type="PROSITE-ProRule" id="PRU01211"/>
    </source>
</evidence>
<dbReference type="InterPro" id="IPR006026">
    <property type="entry name" value="Peptidase_Metallo"/>
</dbReference>
<evidence type="ECO:0000313" key="16">
    <source>
        <dbReference type="Proteomes" id="UP000694545"/>
    </source>
</evidence>
<dbReference type="InterPro" id="IPR013320">
    <property type="entry name" value="ConA-like_dom_sf"/>
</dbReference>
<keyword evidence="1 10" id="KW-0645">Protease</keyword>
<feature type="binding site" evidence="10">
    <location>
        <position position="111"/>
    </location>
    <ligand>
        <name>Zn(2+)</name>
        <dbReference type="ChEBI" id="CHEBI:29105"/>
        <note>catalytic</note>
    </ligand>
</feature>
<organism evidence="15 16">
    <name type="scientific">Varanus komodoensis</name>
    <name type="common">Komodo dragon</name>
    <dbReference type="NCBI Taxonomy" id="61221"/>
    <lineage>
        <taxon>Eukaryota</taxon>
        <taxon>Metazoa</taxon>
        <taxon>Chordata</taxon>
        <taxon>Craniata</taxon>
        <taxon>Vertebrata</taxon>
        <taxon>Euteleostomi</taxon>
        <taxon>Lepidosauria</taxon>
        <taxon>Squamata</taxon>
        <taxon>Bifurcata</taxon>
        <taxon>Unidentata</taxon>
        <taxon>Episquamata</taxon>
        <taxon>Toxicofera</taxon>
        <taxon>Anguimorpha</taxon>
        <taxon>Paleoanguimorpha</taxon>
        <taxon>Varanoidea</taxon>
        <taxon>Varanidae</taxon>
        <taxon>Varanus</taxon>
    </lineage>
</organism>
<evidence type="ECO:0000256" key="8">
    <source>
        <dbReference type="ARBA" id="ARBA00023157"/>
    </source>
</evidence>
<dbReference type="SUPFAM" id="SSF55486">
    <property type="entry name" value="Metalloproteases ('zincins'), catalytic domain"/>
    <property type="match status" value="1"/>
</dbReference>
<sequence length="618" mass="69933">APYGLGPGYLKDTILPYGSAHTLRFSGEAFLVPPPPVLLDLNTKGVILQAFEMFRLKSCVDFKPYEGEKTYLQFEKLDGCWSYVGDFQTGQNVSIGARCEYKDTVEHEVLHALGFYHEQSRTDRDDYVNIWWEQIIDGQAYNFNKYDDDFITDLNTPYDYESVMHYGPYSFNKNSSIPSITTKIPEFNDVIGQSQDLSKIDLERLNRMYNCASSLTLLDQCSFESINICGMVQSKTDDAEWHSSPGVQCTGNKRGYFMHFNTTVGHPNETALLESRIFYPRRNTKCLQFFYKIDGSLKDKLIVWIKRDDGSGNIRKMVFLFPFTADGEQHWKFANIPFNSQAKFRYVFHGIKGDPSTSTGGINIDDISLTETQCPTGVWQIRNFTSALQNTAKGDYIASPVFFNSEGYCFVLSLSPHGPVNSSGSYLGIMFALCSAENDGGLEWPAGDRQVTFTIVDQNPDITQRMSASRSFVTDPNQIHNGKLLWDKPSITGSVDPLYGRYIGPFWGWNYILPHSELHRKSFLKDDTLMVFVNFEAYVILLSVVSSEQQPCEVGWAESLCLVQSHPVSSVAEQGLKPRSTEPQSCTPNHCTTLPLTSPQKMNPCPVLSQVVQWQFFF</sequence>
<evidence type="ECO:0000256" key="5">
    <source>
        <dbReference type="ARBA" id="ARBA00022833"/>
    </source>
</evidence>
<dbReference type="PRINTS" id="PR00480">
    <property type="entry name" value="ASTACIN"/>
</dbReference>
<evidence type="ECO:0000256" key="4">
    <source>
        <dbReference type="ARBA" id="ARBA00022801"/>
    </source>
</evidence>
<dbReference type="SMART" id="SM00137">
    <property type="entry name" value="MAM"/>
    <property type="match status" value="1"/>
</dbReference>
<feature type="domain" description="Peptidase M12A" evidence="14">
    <location>
        <begin position="12"/>
        <end position="212"/>
    </location>
</feature>
<dbReference type="InterPro" id="IPR024079">
    <property type="entry name" value="MetalloPept_cat_dom_sf"/>
</dbReference>
<dbReference type="GO" id="GO:0004222">
    <property type="term" value="F:metalloendopeptidase activity"/>
    <property type="evidence" value="ECO:0007669"/>
    <property type="project" value="UniProtKB-UniRule"/>
</dbReference>
<dbReference type="AlphaFoldDB" id="A0A8D2L710"/>
<dbReference type="OMA" id="THRELHW"/>
<accession>A0A8D2L710</accession>
<evidence type="ECO:0000256" key="11">
    <source>
        <dbReference type="RuleBase" id="RU361183"/>
    </source>
</evidence>
<keyword evidence="6 10" id="KW-0482">Metalloprotease</keyword>
<dbReference type="Pfam" id="PF00629">
    <property type="entry name" value="MAM"/>
    <property type="match status" value="1"/>
</dbReference>
<dbReference type="Gene3D" id="2.60.210.10">
    <property type="entry name" value="Apoptosis, Tumor Necrosis Factor Receptor Associated Protein 2, Chain A"/>
    <property type="match status" value="1"/>
</dbReference>
<dbReference type="Gene3D" id="3.40.390.10">
    <property type="entry name" value="Collagenase (Catalytic Domain)"/>
    <property type="match status" value="1"/>
</dbReference>
<protein>
    <recommendedName>
        <fullName evidence="11">Metalloendopeptidase</fullName>
        <ecNumber evidence="11">3.4.24.-</ecNumber>
    </recommendedName>
</protein>
<evidence type="ECO:0000259" key="14">
    <source>
        <dbReference type="PROSITE" id="PS51864"/>
    </source>
</evidence>
<keyword evidence="4 10" id="KW-0378">Hydrolase</keyword>
<name>A0A8D2L710_VARKO</name>
<dbReference type="PANTHER" id="PTHR10127:SF824">
    <property type="entry name" value="MEPRIN A SUBUNIT ALPHA"/>
    <property type="match status" value="1"/>
</dbReference>
<evidence type="ECO:0000256" key="3">
    <source>
        <dbReference type="ARBA" id="ARBA00022729"/>
    </source>
</evidence>
<dbReference type="Pfam" id="PF22486">
    <property type="entry name" value="MATH_2"/>
    <property type="match status" value="1"/>
</dbReference>
<dbReference type="InterPro" id="IPR001506">
    <property type="entry name" value="Peptidase_M12A"/>
</dbReference>
<proteinExistence type="predicted"/>
<dbReference type="Pfam" id="PF01400">
    <property type="entry name" value="Astacin"/>
    <property type="match status" value="1"/>
</dbReference>
<reference evidence="15" key="1">
    <citation type="submission" date="2025-08" db="UniProtKB">
        <authorList>
            <consortium name="Ensembl"/>
        </authorList>
    </citation>
    <scope>IDENTIFICATION</scope>
</reference>
<dbReference type="PROSITE" id="PS51864">
    <property type="entry name" value="ASTACIN"/>
    <property type="match status" value="1"/>
</dbReference>
<dbReference type="SUPFAM" id="SSF49599">
    <property type="entry name" value="TRAF domain-like"/>
    <property type="match status" value="1"/>
</dbReference>
<feature type="domain" description="MAM" evidence="12">
    <location>
        <begin position="219"/>
        <end position="376"/>
    </location>
</feature>